<dbReference type="RefSeq" id="WP_138016391.1">
    <property type="nucleotide sequence ID" value="NZ_SULI01000011.1"/>
</dbReference>
<organism evidence="1 2">
    <name type="scientific">Shimia litoralis</name>
    <dbReference type="NCBI Taxonomy" id="420403"/>
    <lineage>
        <taxon>Bacteria</taxon>
        <taxon>Pseudomonadati</taxon>
        <taxon>Pseudomonadota</taxon>
        <taxon>Alphaproteobacteria</taxon>
        <taxon>Rhodobacterales</taxon>
        <taxon>Roseobacteraceae</taxon>
    </lineage>
</organism>
<reference evidence="1 2" key="1">
    <citation type="submission" date="2019-04" db="EMBL/GenBank/DDBJ databases">
        <title>Genome sequence of Pelagicola litoralis CL-ES2.</title>
        <authorList>
            <person name="Cao J."/>
        </authorList>
    </citation>
    <scope>NUCLEOTIDE SEQUENCE [LARGE SCALE GENOMIC DNA]</scope>
    <source>
        <strain evidence="1 2">CL-ES2</strain>
    </source>
</reference>
<dbReference type="GO" id="GO:0016740">
    <property type="term" value="F:transferase activity"/>
    <property type="evidence" value="ECO:0007669"/>
    <property type="project" value="UniProtKB-KW"/>
</dbReference>
<gene>
    <name evidence="1" type="ORF">FAP39_10710</name>
</gene>
<evidence type="ECO:0000313" key="2">
    <source>
        <dbReference type="Proteomes" id="UP000306575"/>
    </source>
</evidence>
<proteinExistence type="predicted"/>
<dbReference type="SUPFAM" id="SSF53448">
    <property type="entry name" value="Nucleotide-diphospho-sugar transferases"/>
    <property type="match status" value="1"/>
</dbReference>
<comment type="caution">
    <text evidence="1">The sequence shown here is derived from an EMBL/GenBank/DDBJ whole genome shotgun (WGS) entry which is preliminary data.</text>
</comment>
<protein>
    <submittedName>
        <fullName evidence="1">Glycosyltransferase family 2 protein</fullName>
    </submittedName>
</protein>
<name>A0A4U7N4R7_9RHOB</name>
<dbReference type="OrthoDB" id="5465469at2"/>
<keyword evidence="1" id="KW-0808">Transferase</keyword>
<dbReference type="Proteomes" id="UP000306575">
    <property type="component" value="Unassembled WGS sequence"/>
</dbReference>
<dbReference type="AlphaFoldDB" id="A0A4U7N4R7"/>
<accession>A0A4U7N4R7</accession>
<keyword evidence="2" id="KW-1185">Reference proteome</keyword>
<dbReference type="InterPro" id="IPR029044">
    <property type="entry name" value="Nucleotide-diphossugar_trans"/>
</dbReference>
<evidence type="ECO:0000313" key="1">
    <source>
        <dbReference type="EMBL" id="TKZ20547.1"/>
    </source>
</evidence>
<dbReference type="EMBL" id="SULI01000011">
    <property type="protein sequence ID" value="TKZ20547.1"/>
    <property type="molecule type" value="Genomic_DNA"/>
</dbReference>
<sequence length="278" mass="32328">MRYVITLSTIPSRFSSLGPTLRRLLRQSVKPEKVILYIPYAYRRFPDWDGVLPDVPEGVEIHRTDEDYGPATKILPAIKEFRGQDIDILFCDDDMVYRRTWAAGFLRERRHKPHACLAVCGHDVLGSPWDDRVDKSLRRPVRTWRVTDLENYARMGVYWVKTRVLKQPTTHIGRRVHIFGGYRDIFEGHAGVMVRASFFSEDAFEIPDIMWSVDDCWLSGQAMKNGHPVWVVPRQIEPSSFALYKTDALHEAVLDGADRDQADRHTEAYFQETYGLWK</sequence>